<dbReference type="Proteomes" id="UP000280834">
    <property type="component" value="Unassembled WGS sequence"/>
</dbReference>
<sequence length="80" mass="9332">MVVLQYFDGNYFAEGWDGCVRYVKWPIAIKQETSVGRPNGNAEMRCLQLLNHVQWESITARRKKYPLEEERSGKGKLVEI</sequence>
<dbReference type="EMBL" id="UZAG01005180">
    <property type="protein sequence ID" value="VDO17560.1"/>
    <property type="molecule type" value="Genomic_DNA"/>
</dbReference>
<gene>
    <name evidence="1" type="ORF">BTMF_LOCUS5005</name>
</gene>
<name>A0A0R3QH73_9BILA</name>
<dbReference type="WBParaSite" id="BTMF_0000573301-mRNA-1">
    <property type="protein sequence ID" value="BTMF_0000573301-mRNA-1"/>
    <property type="gene ID" value="BTMF_0000573301"/>
</dbReference>
<proteinExistence type="predicted"/>
<evidence type="ECO:0000313" key="3">
    <source>
        <dbReference type="WBParaSite" id="BTMF_0000573301-mRNA-1"/>
    </source>
</evidence>
<protein>
    <submittedName>
        <fullName evidence="3">Transposase_23 domain-containing protein</fullName>
    </submittedName>
</protein>
<reference evidence="1 2" key="2">
    <citation type="submission" date="2018-11" db="EMBL/GenBank/DDBJ databases">
        <authorList>
            <consortium name="Pathogen Informatics"/>
        </authorList>
    </citation>
    <scope>NUCLEOTIDE SEQUENCE [LARGE SCALE GENOMIC DNA]</scope>
</reference>
<keyword evidence="2" id="KW-1185">Reference proteome</keyword>
<organism evidence="3">
    <name type="scientific">Brugia timori</name>
    <dbReference type="NCBI Taxonomy" id="42155"/>
    <lineage>
        <taxon>Eukaryota</taxon>
        <taxon>Metazoa</taxon>
        <taxon>Ecdysozoa</taxon>
        <taxon>Nematoda</taxon>
        <taxon>Chromadorea</taxon>
        <taxon>Rhabditida</taxon>
        <taxon>Spirurina</taxon>
        <taxon>Spiruromorpha</taxon>
        <taxon>Filarioidea</taxon>
        <taxon>Onchocercidae</taxon>
        <taxon>Brugia</taxon>
    </lineage>
</organism>
<dbReference type="AlphaFoldDB" id="A0A0R3QH73"/>
<evidence type="ECO:0000313" key="2">
    <source>
        <dbReference type="Proteomes" id="UP000280834"/>
    </source>
</evidence>
<reference evidence="3" key="1">
    <citation type="submission" date="2017-02" db="UniProtKB">
        <authorList>
            <consortium name="WormBaseParasite"/>
        </authorList>
    </citation>
    <scope>IDENTIFICATION</scope>
</reference>
<accession>A0A0R3QH73</accession>
<evidence type="ECO:0000313" key="1">
    <source>
        <dbReference type="EMBL" id="VDO17560.1"/>
    </source>
</evidence>